<reference evidence="1" key="1">
    <citation type="journal article" date="2019" name="bioRxiv">
        <title>The Genome of the Zebra Mussel, Dreissena polymorpha: A Resource for Invasive Species Research.</title>
        <authorList>
            <person name="McCartney M.A."/>
            <person name="Auch B."/>
            <person name="Kono T."/>
            <person name="Mallez S."/>
            <person name="Zhang Y."/>
            <person name="Obille A."/>
            <person name="Becker A."/>
            <person name="Abrahante J.E."/>
            <person name="Garbe J."/>
            <person name="Badalamenti J.P."/>
            <person name="Herman A."/>
            <person name="Mangelson H."/>
            <person name="Liachko I."/>
            <person name="Sullivan S."/>
            <person name="Sone E.D."/>
            <person name="Koren S."/>
            <person name="Silverstein K.A.T."/>
            <person name="Beckman K.B."/>
            <person name="Gohl D.M."/>
        </authorList>
    </citation>
    <scope>NUCLEOTIDE SEQUENCE</scope>
    <source>
        <strain evidence="1">Duluth1</strain>
        <tissue evidence="1">Whole animal</tissue>
    </source>
</reference>
<protein>
    <submittedName>
        <fullName evidence="1">Uncharacterized protein</fullName>
    </submittedName>
</protein>
<evidence type="ECO:0000313" key="1">
    <source>
        <dbReference type="EMBL" id="KAH3895227.1"/>
    </source>
</evidence>
<evidence type="ECO:0000313" key="3">
    <source>
        <dbReference type="Proteomes" id="UP000828390"/>
    </source>
</evidence>
<accession>A0A9D4NL29</accession>
<evidence type="ECO:0000313" key="2">
    <source>
        <dbReference type="EMBL" id="KAH3895427.1"/>
    </source>
</evidence>
<gene>
    <name evidence="1" type="ORF">DPMN_019388</name>
    <name evidence="2" type="ORF">DPMN_019591</name>
</gene>
<reference evidence="1" key="2">
    <citation type="submission" date="2020-11" db="EMBL/GenBank/DDBJ databases">
        <authorList>
            <person name="McCartney M.A."/>
            <person name="Auch B."/>
            <person name="Kono T."/>
            <person name="Mallez S."/>
            <person name="Becker A."/>
            <person name="Gohl D.M."/>
            <person name="Silverstein K.A.T."/>
            <person name="Koren S."/>
            <person name="Bechman K.B."/>
            <person name="Herman A."/>
            <person name="Abrahante J.E."/>
            <person name="Garbe J."/>
        </authorList>
    </citation>
    <scope>NUCLEOTIDE SEQUENCE</scope>
    <source>
        <strain evidence="1">Duluth1</strain>
        <tissue evidence="1">Whole animal</tissue>
    </source>
</reference>
<dbReference type="Proteomes" id="UP000828390">
    <property type="component" value="Unassembled WGS sequence"/>
</dbReference>
<name>A0A9D4NL29_DREPO</name>
<dbReference type="EMBL" id="JAIWYP010000001">
    <property type="protein sequence ID" value="KAH3895427.1"/>
    <property type="molecule type" value="Genomic_DNA"/>
</dbReference>
<sequence length="108" mass="12111">MLVHALKVKTVNFTRSFVYDRYTPKSGASGSGGAFAAPGRAPLVCCPSGSTRNGPHARTRSKRRFLPDMTDSPVFTLSKPRSRTEIRRLRLQRLDVEHCEKSFETLDE</sequence>
<dbReference type="EMBL" id="JAIWYP010000001">
    <property type="protein sequence ID" value="KAH3895227.1"/>
    <property type="molecule type" value="Genomic_DNA"/>
</dbReference>
<comment type="caution">
    <text evidence="1">The sequence shown here is derived from an EMBL/GenBank/DDBJ whole genome shotgun (WGS) entry which is preliminary data.</text>
</comment>
<organism evidence="1 3">
    <name type="scientific">Dreissena polymorpha</name>
    <name type="common">Zebra mussel</name>
    <name type="synonym">Mytilus polymorpha</name>
    <dbReference type="NCBI Taxonomy" id="45954"/>
    <lineage>
        <taxon>Eukaryota</taxon>
        <taxon>Metazoa</taxon>
        <taxon>Spiralia</taxon>
        <taxon>Lophotrochozoa</taxon>
        <taxon>Mollusca</taxon>
        <taxon>Bivalvia</taxon>
        <taxon>Autobranchia</taxon>
        <taxon>Heteroconchia</taxon>
        <taxon>Euheterodonta</taxon>
        <taxon>Imparidentia</taxon>
        <taxon>Neoheterodontei</taxon>
        <taxon>Myida</taxon>
        <taxon>Dreissenoidea</taxon>
        <taxon>Dreissenidae</taxon>
        <taxon>Dreissena</taxon>
    </lineage>
</organism>
<keyword evidence="3" id="KW-1185">Reference proteome</keyword>
<proteinExistence type="predicted"/>
<dbReference type="AlphaFoldDB" id="A0A9D4NL29"/>